<name>A0A6A4Z7B4_APHAT</name>
<dbReference type="PANTHER" id="PTHR33206">
    <property type="entry name" value="PROTEIN CBG10425"/>
    <property type="match status" value="1"/>
</dbReference>
<dbReference type="PANTHER" id="PTHR33206:SF1">
    <property type="entry name" value="DNA-DIRECTED DNA POLYMERASE"/>
    <property type="match status" value="1"/>
</dbReference>
<gene>
    <name evidence="2" type="ORF">AaE_014139</name>
</gene>
<protein>
    <recommendedName>
        <fullName evidence="4">DNA-directed DNA polymerase</fullName>
    </recommendedName>
</protein>
<reference evidence="2 3" key="1">
    <citation type="submission" date="2019-06" db="EMBL/GenBank/DDBJ databases">
        <title>Genomics analysis of Aphanomyces spp. identifies a new class of oomycete effector associated with host adaptation.</title>
        <authorList>
            <person name="Gaulin E."/>
        </authorList>
    </citation>
    <scope>NUCLEOTIDE SEQUENCE [LARGE SCALE GENOMIC DNA]</scope>
    <source>
        <strain evidence="2 3">E</strain>
    </source>
</reference>
<dbReference type="EMBL" id="VJMI01019802">
    <property type="protein sequence ID" value="KAF0706378.1"/>
    <property type="molecule type" value="Genomic_DNA"/>
</dbReference>
<evidence type="ECO:0008006" key="4">
    <source>
        <dbReference type="Google" id="ProtNLM"/>
    </source>
</evidence>
<dbReference type="InterPro" id="IPR043502">
    <property type="entry name" value="DNA/RNA_pol_sf"/>
</dbReference>
<keyword evidence="1" id="KW-0175">Coiled coil</keyword>
<feature type="coiled-coil region" evidence="1">
    <location>
        <begin position="370"/>
        <end position="506"/>
    </location>
</feature>
<dbReference type="InterPro" id="IPR023211">
    <property type="entry name" value="DNA_pol_palm_dom_sf"/>
</dbReference>
<evidence type="ECO:0000313" key="2">
    <source>
        <dbReference type="EMBL" id="KAF0706378.1"/>
    </source>
</evidence>
<accession>A0A6A4Z7B4</accession>
<proteinExistence type="predicted"/>
<evidence type="ECO:0000256" key="1">
    <source>
        <dbReference type="SAM" id="Coils"/>
    </source>
</evidence>
<sequence>MREMRTIYKINVCIGYDYVDKNGVKHYFRPKISNTAILDRPLQVSKRSQVDEVMQSLTSYDYTMAPMSGASGDKLERIKEYQIYIYDIGVPIGKTAEAMPLEIKDDRNLINPHIAHDKCVFACIGLYFKMKESDKDVDTRNLSAVSKKAFKQRSEFNNKQYSLDLYKSDKGVEMMDFDKLEACFNVGIDVYHLTDIDTSDMKGKYARVSYASPGYKEIIPLIVHEGHAVLIKNADKMDRLNHEAGKCEQTELIQYVKEVSAFKPSDNKILAFIDRYDIKDLDHYIDNFIVYDFEAILAEVEKKVEGDDAKTTFVSEHIPVSVSICDSLTRECKFFVNEDPKQLVDDMITYVDTVSCEIIKVNEIKFARIIKELDGDISHAEKLMEDEMKKAVQCGESFEIMKLNNNKRIGRLNENLGILKRVVENIEKEIILYGANAELTDRLNTAKDSIAIDEREIVKLKAELNVVEEKMNKETEKKKAVSTERMKVLKKMIDNAENKREDFQKIISSIPVVSFNGGKYDINLIKKWLFSALFKHYDQIKPAIKAGNKYMCLGTPRFRLMDITNYISPGVSFKDYLPAFGQVCKCVNKLECICGLGKGVFPYEYLTSFSKLSDTQLPPKSAFYSKLKKEHITDDEYTYLQFVWKHYEMKTLEDLLRWYNNLDVKPFVDAIIEQRQFYKRYNIDMFQDAFSLPGCAEKILYQTVYNALPEMLDPVDRFTFTDDDFMLTNGITIDDVNNSLKAQNYKCIACDRIMKKETTYTYINIDSNFQYKKGHVAQICEQCMTVDLPMEEHKNTLAQLQKRESLQLSLEEYDEYFGDDDEDLNVTKFNDALHAQQYRCRVCEGKLQKESMQIYFDNAGVNGILCIGCANDCEHLQEQKPNDSIELIWSEMKVYLHTPLENGLFSFPMDRFRGYREQDNKAKRKFSMTHNRVQELMRIQHYRCYLCNCALTKENCSVDRKNNKAGHNDRNIAISCIHCNVARKDMSVTLFKRKLFEKYHHDRLMFSIDEEEKDCYELLKSNIAGGPAIIYKRHSQAGVTYIRAINWQGEYNPEAKLVKKIIGYDANALYLWAIGSVMPCGRMTMQETYEGIVDDFVSGKIFGFLECDISVPDELKEKYSEMAPIFKNLEIQPTADIIGQHMYDYTQRKDEKGNLVKAQKAATKLIGVNKATKILIYSPLLQWYVAHGLVITKTYRWIKAVPGTPFKQFVQDVTNARIAGDVNGGSAAVLAECMKLVGNSSFGRSGLNRSKHTDVKYFQKGDKGIRKKVNHFTFKSLEVLDDCVEMTMKKRRVKQANCIHMSIAIYQLAKLRMLQFYYDLVDKYIDRSDFQWLESDTDSAYIEFSDPEPFKNCIKPGMEDEFKTEMYDWFPRTDTVENARNDKRKPGLFKEEARTNEMVSLSAKNYCCAAPDATKKAKVSAKGVQKNKNADILTIESFRNVIKNKVTLTGENRGFVKSKETNGLKTYSQYKDCLSYYYDKRRVADDGIHTFTLEL</sequence>
<dbReference type="Gene3D" id="3.30.40.220">
    <property type="match status" value="1"/>
</dbReference>
<dbReference type="Gene3D" id="3.90.1600.10">
    <property type="entry name" value="Palm domain of DNA polymerase"/>
    <property type="match status" value="1"/>
</dbReference>
<organism evidence="2 3">
    <name type="scientific">Aphanomyces astaci</name>
    <name type="common">Crayfish plague agent</name>
    <dbReference type="NCBI Taxonomy" id="112090"/>
    <lineage>
        <taxon>Eukaryota</taxon>
        <taxon>Sar</taxon>
        <taxon>Stramenopiles</taxon>
        <taxon>Oomycota</taxon>
        <taxon>Saprolegniomycetes</taxon>
        <taxon>Saprolegniales</taxon>
        <taxon>Verrucalvaceae</taxon>
        <taxon>Aphanomyces</taxon>
    </lineage>
</organism>
<dbReference type="SUPFAM" id="SSF56672">
    <property type="entry name" value="DNA/RNA polymerases"/>
    <property type="match status" value="1"/>
</dbReference>
<comment type="caution">
    <text evidence="2">The sequence shown here is derived from an EMBL/GenBank/DDBJ whole genome shotgun (WGS) entry which is preliminary data.</text>
</comment>
<evidence type="ECO:0000313" key="3">
    <source>
        <dbReference type="Proteomes" id="UP000469452"/>
    </source>
</evidence>
<dbReference type="Proteomes" id="UP000469452">
    <property type="component" value="Unassembled WGS sequence"/>
</dbReference>